<protein>
    <submittedName>
        <fullName evidence="1">Uncharacterized protein</fullName>
    </submittedName>
</protein>
<reference evidence="1" key="1">
    <citation type="submission" date="2022-01" db="EMBL/GenBank/DDBJ databases">
        <authorList>
            <person name="King R."/>
        </authorList>
    </citation>
    <scope>NUCLEOTIDE SEQUENCE</scope>
</reference>
<accession>A0A9P0GN16</accession>
<name>A0A9P0GN16_9CUCU</name>
<organism evidence="1 2">
    <name type="scientific">Psylliodes chrysocephalus</name>
    <dbReference type="NCBI Taxonomy" id="3402493"/>
    <lineage>
        <taxon>Eukaryota</taxon>
        <taxon>Metazoa</taxon>
        <taxon>Ecdysozoa</taxon>
        <taxon>Arthropoda</taxon>
        <taxon>Hexapoda</taxon>
        <taxon>Insecta</taxon>
        <taxon>Pterygota</taxon>
        <taxon>Neoptera</taxon>
        <taxon>Endopterygota</taxon>
        <taxon>Coleoptera</taxon>
        <taxon>Polyphaga</taxon>
        <taxon>Cucujiformia</taxon>
        <taxon>Chrysomeloidea</taxon>
        <taxon>Chrysomelidae</taxon>
        <taxon>Galerucinae</taxon>
        <taxon>Alticini</taxon>
        <taxon>Psylliodes</taxon>
    </lineage>
</organism>
<evidence type="ECO:0000313" key="1">
    <source>
        <dbReference type="EMBL" id="CAH1114908.1"/>
    </source>
</evidence>
<gene>
    <name evidence="1" type="ORF">PSYICH_LOCUS14754</name>
</gene>
<dbReference type="EMBL" id="OV651820">
    <property type="protein sequence ID" value="CAH1114908.1"/>
    <property type="molecule type" value="Genomic_DNA"/>
</dbReference>
<keyword evidence="2" id="KW-1185">Reference proteome</keyword>
<sequence length="126" mass="14475">MDDQGDEVLFDEDSNDSGISLDCSVVDHKVEESSELQSHEFLRSSKTLCITQNFILCENHRLCYSCYYETVAPFQENLQHEHQTEHFSVSALNLPGSCFNCWVCNENLYTVCIIEFCIICNNYGLI</sequence>
<evidence type="ECO:0000313" key="2">
    <source>
        <dbReference type="Proteomes" id="UP001153636"/>
    </source>
</evidence>
<dbReference type="AlphaFoldDB" id="A0A9P0GN16"/>
<dbReference type="Proteomes" id="UP001153636">
    <property type="component" value="Chromosome 8"/>
</dbReference>
<dbReference type="OrthoDB" id="6804165at2759"/>
<proteinExistence type="predicted"/>